<dbReference type="CDD" id="cd03443">
    <property type="entry name" value="PaaI_thioesterase"/>
    <property type="match status" value="1"/>
</dbReference>
<reference evidence="4 5" key="1">
    <citation type="journal article" date="2023" name="bioRxiv">
        <title>An intranuclear bacterial parasite of deep-sea mussels expresses apoptosis inhibitors acquired from its host.</title>
        <authorList>
            <person name="Gonzalez Porras M.A."/>
            <person name="Assie A."/>
            <person name="Tietjen M."/>
            <person name="Violette M."/>
            <person name="Kleiner M."/>
            <person name="Gruber-Vodicka H."/>
            <person name="Dubilier N."/>
            <person name="Leisch N."/>
        </authorList>
    </citation>
    <scope>NUCLEOTIDE SEQUENCE [LARGE SCALE GENOMIC DNA]</scope>
    <source>
        <strain evidence="4">IAP13</strain>
    </source>
</reference>
<dbReference type="InterPro" id="IPR006683">
    <property type="entry name" value="Thioestr_dom"/>
</dbReference>
<comment type="caution">
    <text evidence="4">The sequence shown here is derived from an EMBL/GenBank/DDBJ whole genome shotgun (WGS) entry which is preliminary data.</text>
</comment>
<dbReference type="GO" id="GO:0061522">
    <property type="term" value="F:1,4-dihydroxy-2-naphthoyl-CoA thioesterase activity"/>
    <property type="evidence" value="ECO:0007669"/>
    <property type="project" value="TreeGrafter"/>
</dbReference>
<dbReference type="NCBIfam" id="TIGR00369">
    <property type="entry name" value="unchar_dom_1"/>
    <property type="match status" value="1"/>
</dbReference>
<evidence type="ECO:0000259" key="3">
    <source>
        <dbReference type="Pfam" id="PF03061"/>
    </source>
</evidence>
<keyword evidence="5" id="KW-1185">Reference proteome</keyword>
<organism evidence="4 5">
    <name type="scientific">Candidatus Endonucleibacter bathymodioli</name>
    <dbReference type="NCBI Taxonomy" id="539814"/>
    <lineage>
        <taxon>Bacteria</taxon>
        <taxon>Pseudomonadati</taxon>
        <taxon>Pseudomonadota</taxon>
        <taxon>Gammaproteobacteria</taxon>
        <taxon>Oceanospirillales</taxon>
        <taxon>Endozoicomonadaceae</taxon>
        <taxon>Candidatus Endonucleibacter</taxon>
    </lineage>
</organism>
<dbReference type="GO" id="GO:0005829">
    <property type="term" value="C:cytosol"/>
    <property type="evidence" value="ECO:0007669"/>
    <property type="project" value="TreeGrafter"/>
</dbReference>
<protein>
    <submittedName>
        <fullName evidence="4">Hotdog fold thioesterase</fullName>
    </submittedName>
</protein>
<comment type="similarity">
    <text evidence="1">Belongs to the thioesterase PaaI family.</text>
</comment>
<dbReference type="PANTHER" id="PTHR43240">
    <property type="entry name" value="1,4-DIHYDROXY-2-NAPHTHOYL-COA THIOESTERASE 1"/>
    <property type="match status" value="1"/>
</dbReference>
<evidence type="ECO:0000256" key="2">
    <source>
        <dbReference type="ARBA" id="ARBA00022801"/>
    </source>
</evidence>
<keyword evidence="2" id="KW-0378">Hydrolase</keyword>
<evidence type="ECO:0000313" key="4">
    <source>
        <dbReference type="EMBL" id="MDP0589309.1"/>
    </source>
</evidence>
<evidence type="ECO:0000313" key="5">
    <source>
        <dbReference type="Proteomes" id="UP001178148"/>
    </source>
</evidence>
<dbReference type="PANTHER" id="PTHR43240:SF5">
    <property type="entry name" value="1,4-DIHYDROXY-2-NAPHTHOYL-COA THIOESTERASE 1"/>
    <property type="match status" value="1"/>
</dbReference>
<gene>
    <name evidence="4" type="ORF">QS748_09015</name>
</gene>
<dbReference type="InterPro" id="IPR029069">
    <property type="entry name" value="HotDog_dom_sf"/>
</dbReference>
<accession>A0AA90NRM4</accession>
<evidence type="ECO:0000256" key="1">
    <source>
        <dbReference type="ARBA" id="ARBA00008324"/>
    </source>
</evidence>
<dbReference type="Pfam" id="PF03061">
    <property type="entry name" value="4HBT"/>
    <property type="match status" value="1"/>
</dbReference>
<dbReference type="InterPro" id="IPR003736">
    <property type="entry name" value="PAAI_dom"/>
</dbReference>
<feature type="domain" description="Thioesterase" evidence="3">
    <location>
        <begin position="50"/>
        <end position="127"/>
    </location>
</feature>
<proteinExistence type="inferred from homology"/>
<dbReference type="EMBL" id="JASXSV010000012">
    <property type="protein sequence ID" value="MDP0589309.1"/>
    <property type="molecule type" value="Genomic_DNA"/>
</dbReference>
<name>A0AA90NRM4_9GAMM</name>
<sequence length="139" mass="15114">MGIWKKHADIDTANVSMSRMCEHLGMVITNIGEDFIECTMPVDRRTQQPMGILHGGASLALAETLGSVAANLACDSTQYCLGLEINANHLRPVSTGHVTGIARPIHIGKNTQVWDINIKDNQNQVTCVSRMTLAVKMIS</sequence>
<dbReference type="Gene3D" id="3.10.129.10">
    <property type="entry name" value="Hotdog Thioesterase"/>
    <property type="match status" value="1"/>
</dbReference>
<dbReference type="Proteomes" id="UP001178148">
    <property type="component" value="Unassembled WGS sequence"/>
</dbReference>
<dbReference type="AlphaFoldDB" id="A0AA90NRM4"/>
<dbReference type="SUPFAM" id="SSF54637">
    <property type="entry name" value="Thioesterase/thiol ester dehydrase-isomerase"/>
    <property type="match status" value="1"/>
</dbReference>